<sequence length="236" mass="24752">MPTVNIVEVARVAVPATAAPPPGDSSLLRLSALDAPWLLVPLIQRVLIYEGQLPPFESIVSSLLASLATSLARFPPLAGKIVFLPSTGDVAVDCSGSELDGGVRFIVAEMDEADAVKLSGHADHDVDTFQQLLPELETNALPAEVLAVQVTRLRGGVAIGVALHHAVVDGRSLWMFLEAWAAACRGDTAAVAPSFGRAAIALPGGDELTRSTLRKYMPCLPLATGGNGNHREPLLK</sequence>
<reference evidence="1" key="1">
    <citation type="submission" date="2021-05" db="EMBL/GenBank/DDBJ databases">
        <authorList>
            <person name="Scholz U."/>
            <person name="Mascher M."/>
            <person name="Fiebig A."/>
        </authorList>
    </citation>
    <scope>NUCLEOTIDE SEQUENCE [LARGE SCALE GENOMIC DNA]</scope>
</reference>
<dbReference type="EnsemblPlants" id="AVESA.00010b.r2.7AG1239390.1">
    <property type="protein sequence ID" value="AVESA.00010b.r2.7AG1239390.1.CDS"/>
    <property type="gene ID" value="AVESA.00010b.r2.7AG1239390"/>
</dbReference>
<organism evidence="1 2">
    <name type="scientific">Avena sativa</name>
    <name type="common">Oat</name>
    <dbReference type="NCBI Taxonomy" id="4498"/>
    <lineage>
        <taxon>Eukaryota</taxon>
        <taxon>Viridiplantae</taxon>
        <taxon>Streptophyta</taxon>
        <taxon>Embryophyta</taxon>
        <taxon>Tracheophyta</taxon>
        <taxon>Spermatophyta</taxon>
        <taxon>Magnoliopsida</taxon>
        <taxon>Liliopsida</taxon>
        <taxon>Poales</taxon>
        <taxon>Poaceae</taxon>
        <taxon>BOP clade</taxon>
        <taxon>Pooideae</taxon>
        <taxon>Poodae</taxon>
        <taxon>Poeae</taxon>
        <taxon>Poeae Chloroplast Group 1 (Aveneae type)</taxon>
        <taxon>Aveninae</taxon>
        <taxon>Avena</taxon>
    </lineage>
</organism>
<keyword evidence="2" id="KW-1185">Reference proteome</keyword>
<evidence type="ECO:0000313" key="1">
    <source>
        <dbReference type="EnsemblPlants" id="AVESA.00010b.r2.7AG1239390.1.CDS"/>
    </source>
</evidence>
<dbReference type="Proteomes" id="UP001732700">
    <property type="component" value="Chromosome 7A"/>
</dbReference>
<evidence type="ECO:0000313" key="2">
    <source>
        <dbReference type="Proteomes" id="UP001732700"/>
    </source>
</evidence>
<reference evidence="1" key="2">
    <citation type="submission" date="2025-09" db="UniProtKB">
        <authorList>
            <consortium name="EnsemblPlants"/>
        </authorList>
    </citation>
    <scope>IDENTIFICATION</scope>
</reference>
<proteinExistence type="predicted"/>
<accession>A0ACD5ZVC6</accession>
<protein>
    <submittedName>
        <fullName evidence="1">Uncharacterized protein</fullName>
    </submittedName>
</protein>
<name>A0ACD5ZVC6_AVESA</name>